<organism evidence="4 5">
    <name type="scientific">Candidatus Coproplasma excrementigallinarum</name>
    <dbReference type="NCBI Taxonomy" id="2840747"/>
    <lineage>
        <taxon>Bacteria</taxon>
        <taxon>Bacillati</taxon>
        <taxon>Bacillota</taxon>
        <taxon>Clostridia</taxon>
        <taxon>Eubacteriales</taxon>
        <taxon>Candidatus Coproplasma</taxon>
    </lineage>
</organism>
<dbReference type="GO" id="GO:0005829">
    <property type="term" value="C:cytosol"/>
    <property type="evidence" value="ECO:0007669"/>
    <property type="project" value="TreeGrafter"/>
</dbReference>
<dbReference type="GO" id="GO:0006879">
    <property type="term" value="P:intracellular iron ion homeostasis"/>
    <property type="evidence" value="ECO:0007669"/>
    <property type="project" value="UniProtKB-KW"/>
</dbReference>
<dbReference type="AlphaFoldDB" id="A0A9D1MK52"/>
<sequence>MPSPLTSNQPFPSTEDIGPDAYSLHVISPAYASSVGELNAILQYTYHALCFKAKGYKEYAGIIEDISVAEMLHLELLGSTITALGAAPVFTANPPGMYNFYSAKYVTYSRTLVCMVEDDIRAEKQAIRGYERMLCLLRNDKIKAIISRILEDERLHLAAFEKILCGLKG</sequence>
<evidence type="ECO:0000313" key="5">
    <source>
        <dbReference type="Proteomes" id="UP000824110"/>
    </source>
</evidence>
<keyword evidence="1" id="KW-0409">Iron storage</keyword>
<accession>A0A9D1MK52</accession>
<evidence type="ECO:0000256" key="1">
    <source>
        <dbReference type="ARBA" id="ARBA00022434"/>
    </source>
</evidence>
<name>A0A9D1MK52_9FIRM</name>
<proteinExistence type="predicted"/>
<evidence type="ECO:0000313" key="4">
    <source>
        <dbReference type="EMBL" id="HIU62023.1"/>
    </source>
</evidence>
<keyword evidence="2" id="KW-0408">Iron</keyword>
<dbReference type="Proteomes" id="UP000824110">
    <property type="component" value="Unassembled WGS sequence"/>
</dbReference>
<dbReference type="InterPro" id="IPR012347">
    <property type="entry name" value="Ferritin-like"/>
</dbReference>
<dbReference type="GO" id="GO:0005506">
    <property type="term" value="F:iron ion binding"/>
    <property type="evidence" value="ECO:0007669"/>
    <property type="project" value="TreeGrafter"/>
</dbReference>
<evidence type="ECO:0000259" key="3">
    <source>
        <dbReference type="Pfam" id="PF02915"/>
    </source>
</evidence>
<dbReference type="InterPro" id="IPR003251">
    <property type="entry name" value="Rr_diiron-bd_dom"/>
</dbReference>
<dbReference type="SUPFAM" id="SSF47240">
    <property type="entry name" value="Ferritin-like"/>
    <property type="match status" value="1"/>
</dbReference>
<dbReference type="Gene3D" id="1.20.1260.10">
    <property type="match status" value="1"/>
</dbReference>
<protein>
    <submittedName>
        <fullName evidence="4">Manganese catalase family protein</fullName>
    </submittedName>
</protein>
<dbReference type="EMBL" id="DVNE01000053">
    <property type="protein sequence ID" value="HIU62023.1"/>
    <property type="molecule type" value="Genomic_DNA"/>
</dbReference>
<reference evidence="4" key="1">
    <citation type="submission" date="2020-10" db="EMBL/GenBank/DDBJ databases">
        <authorList>
            <person name="Gilroy R."/>
        </authorList>
    </citation>
    <scope>NUCLEOTIDE SEQUENCE</scope>
    <source>
        <strain evidence="4">CHK195-12923</strain>
    </source>
</reference>
<dbReference type="PANTHER" id="PTHR30295:SF0">
    <property type="entry name" value="BACTERIOFERRITIN"/>
    <property type="match status" value="1"/>
</dbReference>
<feature type="domain" description="Rubrerythrin diiron-binding" evidence="3">
    <location>
        <begin position="35"/>
        <end position="163"/>
    </location>
</feature>
<comment type="caution">
    <text evidence="4">The sequence shown here is derived from an EMBL/GenBank/DDBJ whole genome shotgun (WGS) entry which is preliminary data.</text>
</comment>
<reference evidence="4" key="2">
    <citation type="journal article" date="2021" name="PeerJ">
        <title>Extensive microbial diversity within the chicken gut microbiome revealed by metagenomics and culture.</title>
        <authorList>
            <person name="Gilroy R."/>
            <person name="Ravi A."/>
            <person name="Getino M."/>
            <person name="Pursley I."/>
            <person name="Horton D.L."/>
            <person name="Alikhan N.F."/>
            <person name="Baker D."/>
            <person name="Gharbi K."/>
            <person name="Hall N."/>
            <person name="Watson M."/>
            <person name="Adriaenssens E.M."/>
            <person name="Foster-Nyarko E."/>
            <person name="Jarju S."/>
            <person name="Secka A."/>
            <person name="Antonio M."/>
            <person name="Oren A."/>
            <person name="Chaudhuri R.R."/>
            <person name="La Ragione R."/>
            <person name="Hildebrand F."/>
            <person name="Pallen M.J."/>
        </authorList>
    </citation>
    <scope>NUCLEOTIDE SEQUENCE</scope>
    <source>
        <strain evidence="4">CHK195-12923</strain>
    </source>
</reference>
<dbReference type="Pfam" id="PF02915">
    <property type="entry name" value="Rubrerythrin"/>
    <property type="match status" value="1"/>
</dbReference>
<dbReference type="PANTHER" id="PTHR30295">
    <property type="entry name" value="BACTERIOFERRITIN"/>
    <property type="match status" value="1"/>
</dbReference>
<gene>
    <name evidence="4" type="ORF">IAB69_05205</name>
</gene>
<dbReference type="GO" id="GO:0004322">
    <property type="term" value="F:ferroxidase activity"/>
    <property type="evidence" value="ECO:0007669"/>
    <property type="project" value="TreeGrafter"/>
</dbReference>
<dbReference type="GO" id="GO:0020037">
    <property type="term" value="F:heme binding"/>
    <property type="evidence" value="ECO:0007669"/>
    <property type="project" value="TreeGrafter"/>
</dbReference>
<dbReference type="InterPro" id="IPR009078">
    <property type="entry name" value="Ferritin-like_SF"/>
</dbReference>
<evidence type="ECO:0000256" key="2">
    <source>
        <dbReference type="ARBA" id="ARBA00023004"/>
    </source>
</evidence>